<protein>
    <recommendedName>
        <fullName evidence="2">PilZ domain-containing protein</fullName>
    </recommendedName>
</protein>
<reference evidence="3 4" key="1">
    <citation type="submission" date="2015-04" db="EMBL/GenBank/DDBJ databases">
        <title>The draft genome sequence of Erythrobacter marinus HWDM-33.</title>
        <authorList>
            <person name="Zhuang L."/>
            <person name="Liu Y."/>
            <person name="Shao Z."/>
        </authorList>
    </citation>
    <scope>NUCLEOTIDE SEQUENCE [LARGE SCALE GENOMIC DNA]</scope>
    <source>
        <strain evidence="3 4">HWDM-33</strain>
    </source>
</reference>
<gene>
    <name evidence="3" type="ORF">AAV99_02965</name>
</gene>
<accession>A0A0H0XW77</accession>
<dbReference type="GO" id="GO:0035438">
    <property type="term" value="F:cyclic-di-GMP binding"/>
    <property type="evidence" value="ECO:0007669"/>
    <property type="project" value="InterPro"/>
</dbReference>
<dbReference type="OrthoDB" id="9794070at2"/>
<organism evidence="3 4">
    <name type="scientific">Aurantiacibacter marinus</name>
    <dbReference type="NCBI Taxonomy" id="874156"/>
    <lineage>
        <taxon>Bacteria</taxon>
        <taxon>Pseudomonadati</taxon>
        <taxon>Pseudomonadota</taxon>
        <taxon>Alphaproteobacteria</taxon>
        <taxon>Sphingomonadales</taxon>
        <taxon>Erythrobacteraceae</taxon>
        <taxon>Aurantiacibacter</taxon>
    </lineage>
</organism>
<dbReference type="SUPFAM" id="SSF141371">
    <property type="entry name" value="PilZ domain-like"/>
    <property type="match status" value="1"/>
</dbReference>
<dbReference type="Gene3D" id="2.40.10.220">
    <property type="entry name" value="predicted glycosyltransferase like domains"/>
    <property type="match status" value="1"/>
</dbReference>
<evidence type="ECO:0000313" key="4">
    <source>
        <dbReference type="Proteomes" id="UP000053455"/>
    </source>
</evidence>
<dbReference type="PROSITE" id="PS00387">
    <property type="entry name" value="PPASE"/>
    <property type="match status" value="1"/>
</dbReference>
<sequence>MQTRQEPRKALTVPGRYVAGDGDPVDVHLCDLSVGGARFASSDSALMRGSQVYILIAGRGPYRASVKWCADGECGVTFTVPLSPETFEQFQNSHIADFSDEGTEADFPPMPPQTRQRFC</sequence>
<keyword evidence="4" id="KW-1185">Reference proteome</keyword>
<dbReference type="InterPro" id="IPR009875">
    <property type="entry name" value="PilZ_domain"/>
</dbReference>
<dbReference type="RefSeq" id="WP_047092413.1">
    <property type="nucleotide sequence ID" value="NZ_LBHU01000001.1"/>
</dbReference>
<evidence type="ECO:0000313" key="3">
    <source>
        <dbReference type="EMBL" id="KLI64550.1"/>
    </source>
</evidence>
<dbReference type="AlphaFoldDB" id="A0A0H0XW77"/>
<dbReference type="STRING" id="874156.GCA_001021555_00686"/>
<comment type="caution">
    <text evidence="3">The sequence shown here is derived from an EMBL/GenBank/DDBJ whole genome shotgun (WGS) entry which is preliminary data.</text>
</comment>
<dbReference type="Pfam" id="PF07238">
    <property type="entry name" value="PilZ"/>
    <property type="match status" value="1"/>
</dbReference>
<dbReference type="EMBL" id="LBHU01000001">
    <property type="protein sequence ID" value="KLI64550.1"/>
    <property type="molecule type" value="Genomic_DNA"/>
</dbReference>
<feature type="domain" description="PilZ" evidence="2">
    <location>
        <begin position="2"/>
        <end position="91"/>
    </location>
</feature>
<name>A0A0H0XW77_9SPHN</name>
<proteinExistence type="predicted"/>
<evidence type="ECO:0000256" key="1">
    <source>
        <dbReference type="SAM" id="MobiDB-lite"/>
    </source>
</evidence>
<evidence type="ECO:0000259" key="2">
    <source>
        <dbReference type="Pfam" id="PF07238"/>
    </source>
</evidence>
<feature type="region of interest" description="Disordered" evidence="1">
    <location>
        <begin position="99"/>
        <end position="119"/>
    </location>
</feature>
<dbReference type="PATRIC" id="fig|874156.12.peg.618"/>
<dbReference type="Proteomes" id="UP000053455">
    <property type="component" value="Unassembled WGS sequence"/>
</dbReference>